<keyword evidence="3" id="KW-1185">Reference proteome</keyword>
<sequence length="702" mass="73946">MICRPLVLFLLVLVTTAGCKRRADPPAPESQAGVPAAAPSEPAAASRGDGKEQRDRTGRRPAPDDAAEDVPPLPPRKRPTLASASMPFDAKTLAAQTRNRVPVWLDGDPATRVFDPRQLGAVREPLLGWGLGGEHLLTALRAVAPTDRPFGLLIGGESNEFELAEIAKIDNVTYIGLSSSRDTGAKLRALAAAKGLTHLDLSFSRVGDDDLKLLAAFPKLKSLRLERTQVTDAGMKHLAAVEGLEALDLSRLRVTDAGLKELAGLKNLRALTLLFTQVTGAGLRPFAGAGLTHLALSGSKVKAADVADVVACRALAALAVEGRWPADAVAQLAGLPELRSLHFQSDLLDGKVLAELSGASKLEAVHLATVTDDALAGLRRAGKLHTIPQARAERGRPAGPDEVVHLDLSGQPVTGAGLKELTVFRNLDTLVLRNTRVAGGIGALADLRKLSALTLPLYGGDDRAVTPAEMRRLAALDTLEELHLHGVLVPGMARAVASIPNLTTLSGTFQDTDLREFPALKHLRALMTGGAGITDEGAWDVARMKRLECVSLSDTRRLTDAGARDLAALPNLKHLCLSRTGVTDEGVQVLAGVKTLRTLWLSEIKVGPAGVAALGRHPGLVALDLSGAPRGEAEPLAGITTLEYLNLAGALTGERTLAALAKLPHLRVLHLGAGPAPPFPPRCEVLTGNAPMRWPDSPLVRK</sequence>
<dbReference type="SMART" id="SM00367">
    <property type="entry name" value="LRR_CC"/>
    <property type="match status" value="4"/>
</dbReference>
<dbReference type="InterPro" id="IPR001611">
    <property type="entry name" value="Leu-rich_rpt"/>
</dbReference>
<dbReference type="PANTHER" id="PTHR13318:SF190">
    <property type="entry name" value="PARTNER OF PAIRED, ISOFORM B"/>
    <property type="match status" value="1"/>
</dbReference>
<feature type="region of interest" description="Disordered" evidence="1">
    <location>
        <begin position="21"/>
        <end position="87"/>
    </location>
</feature>
<feature type="compositionally biased region" description="Basic and acidic residues" evidence="1">
    <location>
        <begin position="48"/>
        <end position="63"/>
    </location>
</feature>
<proteinExistence type="predicted"/>
<dbReference type="PANTHER" id="PTHR13318">
    <property type="entry name" value="PARTNER OF PAIRED, ISOFORM B-RELATED"/>
    <property type="match status" value="1"/>
</dbReference>
<dbReference type="SUPFAM" id="SSF52047">
    <property type="entry name" value="RNI-like"/>
    <property type="match status" value="2"/>
</dbReference>
<dbReference type="AlphaFoldDB" id="A0A2Z3GVE8"/>
<organism evidence="2 3">
    <name type="scientific">Gemmata obscuriglobus</name>
    <dbReference type="NCBI Taxonomy" id="114"/>
    <lineage>
        <taxon>Bacteria</taxon>
        <taxon>Pseudomonadati</taxon>
        <taxon>Planctomycetota</taxon>
        <taxon>Planctomycetia</taxon>
        <taxon>Gemmatales</taxon>
        <taxon>Gemmataceae</taxon>
        <taxon>Gemmata</taxon>
    </lineage>
</organism>
<dbReference type="GO" id="GO:0019005">
    <property type="term" value="C:SCF ubiquitin ligase complex"/>
    <property type="evidence" value="ECO:0007669"/>
    <property type="project" value="TreeGrafter"/>
</dbReference>
<dbReference type="GO" id="GO:0031146">
    <property type="term" value="P:SCF-dependent proteasomal ubiquitin-dependent protein catabolic process"/>
    <property type="evidence" value="ECO:0007669"/>
    <property type="project" value="TreeGrafter"/>
</dbReference>
<dbReference type="InterPro" id="IPR032675">
    <property type="entry name" value="LRR_dom_sf"/>
</dbReference>
<dbReference type="Pfam" id="PF13516">
    <property type="entry name" value="LRR_6"/>
    <property type="match status" value="2"/>
</dbReference>
<feature type="compositionally biased region" description="Low complexity" evidence="1">
    <location>
        <begin position="35"/>
        <end position="46"/>
    </location>
</feature>
<dbReference type="Gene3D" id="3.80.10.10">
    <property type="entry name" value="Ribonuclease Inhibitor"/>
    <property type="match status" value="4"/>
</dbReference>
<dbReference type="RefSeq" id="WP_010041235.1">
    <property type="nucleotide sequence ID" value="NZ_CP025958.1"/>
</dbReference>
<dbReference type="EMBL" id="CP025958">
    <property type="protein sequence ID" value="AWM36042.1"/>
    <property type="molecule type" value="Genomic_DNA"/>
</dbReference>
<dbReference type="Proteomes" id="UP000245802">
    <property type="component" value="Chromosome"/>
</dbReference>
<evidence type="ECO:0000256" key="1">
    <source>
        <dbReference type="SAM" id="MobiDB-lite"/>
    </source>
</evidence>
<evidence type="ECO:0008006" key="4">
    <source>
        <dbReference type="Google" id="ProtNLM"/>
    </source>
</evidence>
<evidence type="ECO:0000313" key="2">
    <source>
        <dbReference type="EMBL" id="AWM36042.1"/>
    </source>
</evidence>
<name>A0A2Z3GVE8_9BACT</name>
<dbReference type="InterPro" id="IPR006553">
    <property type="entry name" value="Leu-rich_rpt_Cys-con_subtyp"/>
</dbReference>
<reference evidence="2 3" key="1">
    <citation type="submission" date="2018-01" db="EMBL/GenBank/DDBJ databases">
        <title>G. obscuriglobus.</title>
        <authorList>
            <person name="Franke J."/>
            <person name="Blomberg W."/>
            <person name="Selmecki A."/>
        </authorList>
    </citation>
    <scope>NUCLEOTIDE SEQUENCE [LARGE SCALE GENOMIC DNA]</scope>
    <source>
        <strain evidence="2 3">DSM 5831</strain>
    </source>
</reference>
<dbReference type="KEGG" id="gog:C1280_02810"/>
<dbReference type="PROSITE" id="PS51257">
    <property type="entry name" value="PROKAR_LIPOPROTEIN"/>
    <property type="match status" value="1"/>
</dbReference>
<gene>
    <name evidence="2" type="ORF">C1280_02810</name>
</gene>
<protein>
    <recommendedName>
        <fullName evidence="4">Leucine-rich repeat domain-containing protein</fullName>
    </recommendedName>
</protein>
<accession>A0A2Z3GVE8</accession>
<evidence type="ECO:0000313" key="3">
    <source>
        <dbReference type="Proteomes" id="UP000245802"/>
    </source>
</evidence>